<evidence type="ECO:0000256" key="1">
    <source>
        <dbReference type="ARBA" id="ARBA00001933"/>
    </source>
</evidence>
<evidence type="ECO:0000256" key="3">
    <source>
        <dbReference type="ARBA" id="ARBA00022898"/>
    </source>
</evidence>
<organism evidence="5 6">
    <name type="scientific">Desmospora profundinema</name>
    <dbReference type="NCBI Taxonomy" id="1571184"/>
    <lineage>
        <taxon>Bacteria</taxon>
        <taxon>Bacillati</taxon>
        <taxon>Bacillota</taxon>
        <taxon>Bacilli</taxon>
        <taxon>Bacillales</taxon>
        <taxon>Thermoactinomycetaceae</taxon>
        <taxon>Desmospora</taxon>
    </lineage>
</organism>
<accession>A0ABU1IQ12</accession>
<dbReference type="SUPFAM" id="SSF53383">
    <property type="entry name" value="PLP-dependent transferases"/>
    <property type="match status" value="1"/>
</dbReference>
<evidence type="ECO:0000256" key="2">
    <source>
        <dbReference type="ARBA" id="ARBA00009077"/>
    </source>
</evidence>
<name>A0ABU1IQ12_9BACL</name>
<dbReference type="GO" id="GO:0018826">
    <property type="term" value="F:methionine gamma-lyase activity"/>
    <property type="evidence" value="ECO:0007669"/>
    <property type="project" value="UniProtKB-EC"/>
</dbReference>
<comment type="cofactor">
    <cofactor evidence="1 4">
        <name>pyridoxal 5'-phosphate</name>
        <dbReference type="ChEBI" id="CHEBI:597326"/>
    </cofactor>
</comment>
<keyword evidence="5" id="KW-0456">Lyase</keyword>
<keyword evidence="6" id="KW-1185">Reference proteome</keyword>
<dbReference type="Gene3D" id="3.90.1150.10">
    <property type="entry name" value="Aspartate Aminotransferase, domain 1"/>
    <property type="match status" value="1"/>
</dbReference>
<dbReference type="InterPro" id="IPR015421">
    <property type="entry name" value="PyrdxlP-dep_Trfase_major"/>
</dbReference>
<proteinExistence type="inferred from homology"/>
<gene>
    <name evidence="5" type="ORF">JOE21_002816</name>
</gene>
<sequence length="396" mass="43403">MQPTTKKTYGFQTQCLHAGDHRNQSGHVSPPISLSTAFVFPDTTEGARRAADIEADEFYGRWGSTNAREFEALIAGLEGADDAVCASSGLGIISMVAHAFLNPGDHFVGVHACYSETKILLESLAKQLSLDATFIQSDRIENFEQAIRPDTKLVFAETPANPTLSLVDIEGVARIVREKSDAAFAVDSTFASPYNQNPLALGADIVIHSATKYIGGHSDVVAGVCAARKPLAHQVRDKFSFHGPHLDPFSSWLLCRGIRTLGLRIRQQNENALELAHYLESHPKVNRVYYPMLESHPQHTLARRQMRGGGGMICFEIQGGMEASLRFISTMQLSKLAVSLGGVSSTITHPSSMTHNLLPREEREKAGITDGMLRFSVGIEEVDDLKEDLEEAFRKI</sequence>
<dbReference type="PANTHER" id="PTHR11808:SF80">
    <property type="entry name" value="CYSTATHIONINE GAMMA-LYASE"/>
    <property type="match status" value="1"/>
</dbReference>
<dbReference type="PROSITE" id="PS00868">
    <property type="entry name" value="CYS_MET_METAB_PP"/>
    <property type="match status" value="1"/>
</dbReference>
<dbReference type="RefSeq" id="WP_309867200.1">
    <property type="nucleotide sequence ID" value="NZ_JAVDQG010000006.1"/>
</dbReference>
<keyword evidence="3 4" id="KW-0663">Pyridoxal phosphate</keyword>
<evidence type="ECO:0000256" key="4">
    <source>
        <dbReference type="RuleBase" id="RU362118"/>
    </source>
</evidence>
<dbReference type="EMBL" id="JAVDQG010000006">
    <property type="protein sequence ID" value="MDR6226806.1"/>
    <property type="molecule type" value="Genomic_DNA"/>
</dbReference>
<dbReference type="PANTHER" id="PTHR11808">
    <property type="entry name" value="TRANS-SULFURATION ENZYME FAMILY MEMBER"/>
    <property type="match status" value="1"/>
</dbReference>
<dbReference type="Proteomes" id="UP001185012">
    <property type="component" value="Unassembled WGS sequence"/>
</dbReference>
<dbReference type="InterPro" id="IPR015422">
    <property type="entry name" value="PyrdxlP-dep_Trfase_small"/>
</dbReference>
<dbReference type="CDD" id="cd00614">
    <property type="entry name" value="CGS_like"/>
    <property type="match status" value="1"/>
</dbReference>
<dbReference type="Gene3D" id="3.40.640.10">
    <property type="entry name" value="Type I PLP-dependent aspartate aminotransferase-like (Major domain)"/>
    <property type="match status" value="1"/>
</dbReference>
<evidence type="ECO:0000313" key="5">
    <source>
        <dbReference type="EMBL" id="MDR6226806.1"/>
    </source>
</evidence>
<reference evidence="5 6" key="1">
    <citation type="submission" date="2023-07" db="EMBL/GenBank/DDBJ databases">
        <title>Genomic Encyclopedia of Type Strains, Phase IV (KMG-IV): sequencing the most valuable type-strain genomes for metagenomic binning, comparative biology and taxonomic classification.</title>
        <authorList>
            <person name="Goeker M."/>
        </authorList>
    </citation>
    <scope>NUCLEOTIDE SEQUENCE [LARGE SCALE GENOMIC DNA]</scope>
    <source>
        <strain evidence="5 6">DSM 45903</strain>
    </source>
</reference>
<dbReference type="EC" id="4.4.1.11" evidence="5"/>
<dbReference type="InterPro" id="IPR015424">
    <property type="entry name" value="PyrdxlP-dep_Trfase"/>
</dbReference>
<dbReference type="PIRSF" id="PIRSF001434">
    <property type="entry name" value="CGS"/>
    <property type="match status" value="1"/>
</dbReference>
<dbReference type="InterPro" id="IPR054542">
    <property type="entry name" value="Cys_met_metab_PP"/>
</dbReference>
<comment type="caution">
    <text evidence="5">The sequence shown here is derived from an EMBL/GenBank/DDBJ whole genome shotgun (WGS) entry which is preliminary data.</text>
</comment>
<comment type="similarity">
    <text evidence="2 4">Belongs to the trans-sulfuration enzymes family.</text>
</comment>
<protein>
    <submittedName>
        <fullName evidence="5">Methionine-gamma-lyase</fullName>
        <ecNumber evidence="5">4.4.1.11</ecNumber>
    </submittedName>
</protein>
<dbReference type="Pfam" id="PF01053">
    <property type="entry name" value="Cys_Met_Meta_PP"/>
    <property type="match status" value="1"/>
</dbReference>
<dbReference type="InterPro" id="IPR000277">
    <property type="entry name" value="Cys/Met-Metab_PyrdxlP-dep_enz"/>
</dbReference>
<evidence type="ECO:0000313" key="6">
    <source>
        <dbReference type="Proteomes" id="UP001185012"/>
    </source>
</evidence>